<gene>
    <name evidence="2" type="ORF">EZM97_17935</name>
</gene>
<sequence>MASHDPRIDAYIAKAAPFAQPTLEHLRKIVHEACPDVEEGLKWSMPFFSYKGSPLCNMAAFKQHCSFGFWLHKQVVGEDAGQGMGQFGKLASLKDLPPKKTLIAYIRKAMALNDAGVKQQRTAGAPRPAPAMPEDLAASFAQRKHAAARKAYEGFPPGAQREYVEWITEAKTEATRQKRLATTLEWLAEGKRRNWKYESC</sequence>
<dbReference type="Pfam" id="PF13376">
    <property type="entry name" value="OmdA"/>
    <property type="match status" value="1"/>
</dbReference>
<dbReference type="EMBL" id="SJTG01000002">
    <property type="protein sequence ID" value="TCI10732.1"/>
    <property type="molecule type" value="Genomic_DNA"/>
</dbReference>
<dbReference type="Proteomes" id="UP000291822">
    <property type="component" value="Unassembled WGS sequence"/>
</dbReference>
<dbReference type="AlphaFoldDB" id="A0A4R0YVV0"/>
<dbReference type="SUPFAM" id="SSF159888">
    <property type="entry name" value="YdhG-like"/>
    <property type="match status" value="1"/>
</dbReference>
<dbReference type="Pfam" id="PF08818">
    <property type="entry name" value="DUF1801"/>
    <property type="match status" value="1"/>
</dbReference>
<dbReference type="RefSeq" id="WP_131409028.1">
    <property type="nucleotide sequence ID" value="NZ_SJTG01000002.1"/>
</dbReference>
<name>A0A4R0YVV0_9GAMM</name>
<dbReference type="Gene3D" id="3.90.1150.200">
    <property type="match status" value="1"/>
</dbReference>
<evidence type="ECO:0000259" key="1">
    <source>
        <dbReference type="Pfam" id="PF08818"/>
    </source>
</evidence>
<organism evidence="2 3">
    <name type="scientific">Dyella soli</name>
    <dbReference type="NCBI Taxonomy" id="522319"/>
    <lineage>
        <taxon>Bacteria</taxon>
        <taxon>Pseudomonadati</taxon>
        <taxon>Pseudomonadota</taxon>
        <taxon>Gammaproteobacteria</taxon>
        <taxon>Lysobacterales</taxon>
        <taxon>Rhodanobacteraceae</taxon>
        <taxon>Dyella</taxon>
    </lineage>
</organism>
<evidence type="ECO:0000313" key="3">
    <source>
        <dbReference type="Proteomes" id="UP000291822"/>
    </source>
</evidence>
<accession>A0A4R0YVV0</accession>
<evidence type="ECO:0000313" key="2">
    <source>
        <dbReference type="EMBL" id="TCI10732.1"/>
    </source>
</evidence>
<proteinExistence type="predicted"/>
<keyword evidence="3" id="KW-1185">Reference proteome</keyword>
<feature type="domain" description="YdhG-like" evidence="1">
    <location>
        <begin position="20"/>
        <end position="110"/>
    </location>
</feature>
<dbReference type="InterPro" id="IPR014922">
    <property type="entry name" value="YdhG-like"/>
</dbReference>
<reference evidence="2 3" key="1">
    <citation type="submission" date="2019-02" db="EMBL/GenBank/DDBJ databases">
        <title>Dyella amyloliquefaciens sp. nov., isolated from forest soil.</title>
        <authorList>
            <person name="Gao Z.-H."/>
            <person name="Qiu L.-H."/>
        </authorList>
    </citation>
    <scope>NUCLEOTIDE SEQUENCE [LARGE SCALE GENOMIC DNA]</scope>
    <source>
        <strain evidence="2 3">KACC 12747</strain>
    </source>
</reference>
<comment type="caution">
    <text evidence="2">The sequence shown here is derived from an EMBL/GenBank/DDBJ whole genome shotgun (WGS) entry which is preliminary data.</text>
</comment>
<protein>
    <recommendedName>
        <fullName evidence="1">YdhG-like domain-containing protein</fullName>
    </recommendedName>
</protein>